<dbReference type="OrthoDB" id="9795624at2"/>
<name>A0A7L4YSN9_9ACTN</name>
<feature type="domain" description="DUF7800" evidence="2">
    <location>
        <begin position="2"/>
        <end position="86"/>
    </location>
</feature>
<organism evidence="3 4">
    <name type="scientific">Epidermidibacterium keratini</name>
    <dbReference type="NCBI Taxonomy" id="1891644"/>
    <lineage>
        <taxon>Bacteria</taxon>
        <taxon>Bacillati</taxon>
        <taxon>Actinomycetota</taxon>
        <taxon>Actinomycetes</taxon>
        <taxon>Sporichthyales</taxon>
        <taxon>Sporichthyaceae</taxon>
        <taxon>Epidermidibacterium</taxon>
    </lineage>
</organism>
<dbReference type="Pfam" id="PF09423">
    <property type="entry name" value="PhoD"/>
    <property type="match status" value="1"/>
</dbReference>
<dbReference type="EMBL" id="CP047156">
    <property type="protein sequence ID" value="QHC02255.1"/>
    <property type="molecule type" value="Genomic_DNA"/>
</dbReference>
<dbReference type="CDD" id="cd07389">
    <property type="entry name" value="MPP_PhoD"/>
    <property type="match status" value="1"/>
</dbReference>
<dbReference type="PANTHER" id="PTHR37031">
    <property type="entry name" value="METALLOPHOSPHATASE BINDING DOMAIN PROTEIN"/>
    <property type="match status" value="1"/>
</dbReference>
<dbReference type="PANTHER" id="PTHR37031:SF2">
    <property type="entry name" value="PHOD-LIKE PHOSPHATASE METALLOPHOSPHATASE DOMAIN-CONTAINING PROTEIN"/>
    <property type="match status" value="1"/>
</dbReference>
<evidence type="ECO:0000259" key="2">
    <source>
        <dbReference type="Pfam" id="PF25077"/>
    </source>
</evidence>
<evidence type="ECO:0000259" key="1">
    <source>
        <dbReference type="Pfam" id="PF09423"/>
    </source>
</evidence>
<evidence type="ECO:0000313" key="4">
    <source>
        <dbReference type="Proteomes" id="UP000463857"/>
    </source>
</evidence>
<dbReference type="InterPro" id="IPR038607">
    <property type="entry name" value="PhoD-like_sf"/>
</dbReference>
<dbReference type="Pfam" id="PF25077">
    <property type="entry name" value="DUF7800"/>
    <property type="match status" value="1"/>
</dbReference>
<dbReference type="KEGG" id="eke:EK0264_03225"/>
<dbReference type="InterPro" id="IPR029052">
    <property type="entry name" value="Metallo-depent_PP-like"/>
</dbReference>
<dbReference type="InterPro" id="IPR018946">
    <property type="entry name" value="PhoD-like_MPP"/>
</dbReference>
<dbReference type="InParanoid" id="A0A7L4YSN9"/>
<sequence>MILGPLLRRVTETGATVWVQTERDAIVHIKGAGRTWSTRTFAVHGSHYAIVLLDGLEPGQSFEYAVLIDDEQVWPVAGVDLPPSTITPFNPERPTRLTFGSCRTSEPHDKAGNAHAGIDAMRAFAMELTTRDPSDYPDLIAFLGDQVYADETPDAMREFIESRRDVSEDPGTELKDYVEYAHLYDIAWSEPFNRWLLSTVPTVMIFDDHDVRDDWNTSLEWRQEMESKPWWHERIVGALASYWVYQHAGNLSQDQLREDEIYQLIAAHAASGADTELDLTGALDEFAERVDQKPDDYRWSYTVELGDTRLIMVDSRAARDVTPGARKMLDTAEERWLESQMVGDVDHLFIGTSLPFLLIPGLHDIEAINEAMTSGAWGKAVANAGEKLRQAFDLEHWAAFQHGFRHLFEQAIAVASGTRGRAPYTVTFLSGDVHNSYVAEVPTDELPPGSGRIVQAVCSPIRNPMPLPMRMLMAHITTRVKKPLDRFIARSKKMSPTPWHWVLTQGPWFDNNIATVDVEGPRLRLSWMAGEIVDDRTQEPRLRTVADVSIPSLESPATRLARSS</sequence>
<keyword evidence="4" id="KW-1185">Reference proteome</keyword>
<dbReference type="Proteomes" id="UP000463857">
    <property type="component" value="Chromosome"/>
</dbReference>
<dbReference type="AlphaFoldDB" id="A0A7L4YSN9"/>
<evidence type="ECO:0000313" key="3">
    <source>
        <dbReference type="EMBL" id="QHC02255.1"/>
    </source>
</evidence>
<protein>
    <submittedName>
        <fullName evidence="3">Alkaline phosphatase family protein</fullName>
    </submittedName>
</protein>
<dbReference type="InterPro" id="IPR056702">
    <property type="entry name" value="DUF7800"/>
</dbReference>
<proteinExistence type="predicted"/>
<feature type="domain" description="PhoD-like phosphatase metallophosphatase" evidence="1">
    <location>
        <begin position="132"/>
        <end position="464"/>
    </location>
</feature>
<dbReference type="Gene3D" id="3.60.21.70">
    <property type="entry name" value="PhoD-like phosphatase"/>
    <property type="match status" value="1"/>
</dbReference>
<accession>A0A7L4YSN9</accession>
<gene>
    <name evidence="3" type="ORF">EK0264_03225</name>
</gene>
<dbReference type="SUPFAM" id="SSF56300">
    <property type="entry name" value="Metallo-dependent phosphatases"/>
    <property type="match status" value="1"/>
</dbReference>
<reference evidence="3 4" key="1">
    <citation type="journal article" date="2018" name="Int. J. Syst. Evol. Microbiol.">
        <title>Epidermidibacterium keratini gen. nov., sp. nov., a member of the family Sporichthyaceae, isolated from keratin epidermis.</title>
        <authorList>
            <person name="Lee D.G."/>
            <person name="Trujillo M.E."/>
            <person name="Kang S."/>
            <person name="Nam J.J."/>
            <person name="Kim Y.J."/>
        </authorList>
    </citation>
    <scope>NUCLEOTIDE SEQUENCE [LARGE SCALE GENOMIC DNA]</scope>
    <source>
        <strain evidence="3 4">EPI-7</strain>
    </source>
</reference>